<dbReference type="AlphaFoldDB" id="A0A5J5KC81"/>
<feature type="region of interest" description="Disordered" evidence="1">
    <location>
        <begin position="305"/>
        <end position="375"/>
    </location>
</feature>
<proteinExistence type="predicted"/>
<protein>
    <submittedName>
        <fullName evidence="4">Uncharacterized protein</fullName>
    </submittedName>
</protein>
<dbReference type="Gene3D" id="2.60.120.260">
    <property type="entry name" value="Galactose-binding domain-like"/>
    <property type="match status" value="1"/>
</dbReference>
<evidence type="ECO:0000313" key="5">
    <source>
        <dbReference type="Proteomes" id="UP000327011"/>
    </source>
</evidence>
<gene>
    <name evidence="4" type="ORF">F5972_03395</name>
</gene>
<dbReference type="EMBL" id="VYTZ01000001">
    <property type="protein sequence ID" value="KAA9381873.1"/>
    <property type="molecule type" value="Genomic_DNA"/>
</dbReference>
<dbReference type="RefSeq" id="WP_150930904.1">
    <property type="nucleotide sequence ID" value="NZ_VYTZ01000001.1"/>
</dbReference>
<dbReference type="Proteomes" id="UP000327011">
    <property type="component" value="Unassembled WGS sequence"/>
</dbReference>
<reference evidence="4 5" key="1">
    <citation type="submission" date="2019-09" db="EMBL/GenBank/DDBJ databases">
        <title>Screening of Novel Bioactive Compounds from Soil-Associated.</title>
        <authorList>
            <person name="Gong X."/>
        </authorList>
    </citation>
    <scope>NUCLEOTIDE SEQUENCE [LARGE SCALE GENOMIC DNA]</scope>
    <source>
        <strain evidence="4 5">Gxj-6</strain>
    </source>
</reference>
<keyword evidence="2" id="KW-1133">Transmembrane helix</keyword>
<name>A0A5J5KC81_9ACTN</name>
<accession>A0A5J5KC81</accession>
<keyword evidence="2" id="KW-0812">Transmembrane</keyword>
<organism evidence="4 5">
    <name type="scientific">Microbispora cellulosiformans</name>
    <dbReference type="NCBI Taxonomy" id="2614688"/>
    <lineage>
        <taxon>Bacteria</taxon>
        <taxon>Bacillati</taxon>
        <taxon>Actinomycetota</taxon>
        <taxon>Actinomycetes</taxon>
        <taxon>Streptosporangiales</taxon>
        <taxon>Streptosporangiaceae</taxon>
        <taxon>Microbispora</taxon>
    </lineage>
</organism>
<feature type="transmembrane region" description="Helical" evidence="2">
    <location>
        <begin position="431"/>
        <end position="451"/>
    </location>
</feature>
<feature type="compositionally biased region" description="Low complexity" evidence="1">
    <location>
        <begin position="322"/>
        <end position="372"/>
    </location>
</feature>
<feature type="chain" id="PRO_5023886685" evidence="3">
    <location>
        <begin position="24"/>
        <end position="462"/>
    </location>
</feature>
<feature type="signal peptide" evidence="3">
    <location>
        <begin position="1"/>
        <end position="23"/>
    </location>
</feature>
<evidence type="ECO:0000256" key="3">
    <source>
        <dbReference type="SAM" id="SignalP"/>
    </source>
</evidence>
<evidence type="ECO:0000313" key="4">
    <source>
        <dbReference type="EMBL" id="KAA9381873.1"/>
    </source>
</evidence>
<keyword evidence="3" id="KW-0732">Signal</keyword>
<evidence type="ECO:0000256" key="2">
    <source>
        <dbReference type="SAM" id="Phobius"/>
    </source>
</evidence>
<keyword evidence="5" id="KW-1185">Reference proteome</keyword>
<comment type="caution">
    <text evidence="4">The sequence shown here is derived from an EMBL/GenBank/DDBJ whole genome shotgun (WGS) entry which is preliminary data.</text>
</comment>
<sequence length="462" mass="47569">MAALALGLAGTAAIVIPSMSAQAETVQVDMNYHCTGGVAGAAGVDLKVTLTLQTALAVGQPLDVRWSLAYRNNTRFLSPGLFQPGARLTATGVVGVTDELWTGELNSVGSKDQILLQNGGPLELPDLVSGSVSTTEAGVFEVVPRRLLIDFTPPAAETVVNDDDPAVTYVGTDWTDYNDRPAQNKDIHEDVHASEVNGAEASFTFTGTGVDFITEQDYRAGQVRFTVDGKPGIPATADASKDTEGRPVVVANQGNYTLWGMRKLPYGEHTLVVKKTDAKWAMVDGFRVVTEALLDPPKQFRARCEPVKKPTAIRVNIGGGDTPTSPSPDSSPSVSPDTSPSGSPSASPSSTPGGNSPSPSGTPSTTPSSSPSAAATQSYLTSVVVKGTPSPTATRTVTLTATPTVAQVAVTPQGGAQTGEAPERMAASGPLLLGSGGALLTIGVLSGVALLRRRAAHAGERG</sequence>
<evidence type="ECO:0000256" key="1">
    <source>
        <dbReference type="SAM" id="MobiDB-lite"/>
    </source>
</evidence>
<keyword evidence="2" id="KW-0472">Membrane</keyword>